<dbReference type="SUPFAM" id="SSF54495">
    <property type="entry name" value="UBC-like"/>
    <property type="match status" value="1"/>
</dbReference>
<dbReference type="SMART" id="SM00212">
    <property type="entry name" value="UBCc"/>
    <property type="match status" value="1"/>
</dbReference>
<dbReference type="Proteomes" id="UP000005242">
    <property type="component" value="Unassembled WGS sequence"/>
</dbReference>
<dbReference type="EMBL" id="JH668250">
    <property type="protein sequence ID" value="EIM19455.1"/>
    <property type="molecule type" value="Genomic_DNA"/>
</dbReference>
<dbReference type="CDD" id="cd23815">
    <property type="entry name" value="UBCc_SpUBC14-like"/>
    <property type="match status" value="1"/>
</dbReference>
<dbReference type="FunCoup" id="I4Y663">
    <property type="interactions" value="168"/>
</dbReference>
<dbReference type="InterPro" id="IPR050113">
    <property type="entry name" value="Ub_conjugating_enzyme"/>
</dbReference>
<keyword evidence="8" id="KW-1185">Reference proteome</keyword>
<evidence type="ECO:0000256" key="3">
    <source>
        <dbReference type="ARBA" id="ARBA00022741"/>
    </source>
</evidence>
<keyword evidence="4" id="KW-0833">Ubl conjugation pathway</keyword>
<dbReference type="HOGENOM" id="CLU_030988_13_3_1"/>
<evidence type="ECO:0000256" key="1">
    <source>
        <dbReference type="ARBA" id="ARBA00012486"/>
    </source>
</evidence>
<dbReference type="InterPro" id="IPR000608">
    <property type="entry name" value="UBC"/>
</dbReference>
<dbReference type="InParanoid" id="I4Y663"/>
<evidence type="ECO:0000259" key="6">
    <source>
        <dbReference type="PROSITE" id="PS50127"/>
    </source>
</evidence>
<evidence type="ECO:0000256" key="4">
    <source>
        <dbReference type="ARBA" id="ARBA00022786"/>
    </source>
</evidence>
<dbReference type="eggNOG" id="KOG0417">
    <property type="taxonomic scope" value="Eukaryota"/>
</dbReference>
<dbReference type="Pfam" id="PF00179">
    <property type="entry name" value="UQ_con"/>
    <property type="match status" value="1"/>
</dbReference>
<proteinExistence type="predicted"/>
<keyword evidence="5" id="KW-0067">ATP-binding</keyword>
<dbReference type="KEGG" id="wse:WALSEDRAFT_58715"/>
<evidence type="ECO:0000256" key="5">
    <source>
        <dbReference type="ARBA" id="ARBA00022840"/>
    </source>
</evidence>
<protein>
    <recommendedName>
        <fullName evidence="1">E2 ubiquitin-conjugating enzyme</fullName>
        <ecNumber evidence="1">2.3.2.23</ecNumber>
    </recommendedName>
</protein>
<dbReference type="FunFam" id="3.10.110.10:FF:000060">
    <property type="entry name" value="Ubiquitin conjugating enzyme (UbcB)"/>
    <property type="match status" value="1"/>
</dbReference>
<dbReference type="AlphaFoldDB" id="I4Y663"/>
<dbReference type="InterPro" id="IPR016135">
    <property type="entry name" value="UBQ-conjugating_enzyme/RWD"/>
</dbReference>
<dbReference type="GO" id="GO:0005524">
    <property type="term" value="F:ATP binding"/>
    <property type="evidence" value="ECO:0007669"/>
    <property type="project" value="UniProtKB-KW"/>
</dbReference>
<sequence length="152" mass="17269">MAQATKRIGAEYSQISKEPIEGVSPIELVNDNLFEWKGYLKGPQGTPYESGKFHFTLTYPENFPFKAPTVQFKTKIYHPNFDQDGNICIGLLKAESWKPTARVSQIFQSLLQLLAEPNPDDPLDADAAETYRTNRSKFNESAKDYVERYAKA</sequence>
<keyword evidence="2" id="KW-0808">Transferase</keyword>
<reference evidence="7 8" key="1">
    <citation type="journal article" date="2012" name="Fungal Genet. Biol.">
        <title>The genome of the xerotolerant mold Wallemia sebi reveals adaptations to osmotic stress and suggests cryptic sexual reproduction.</title>
        <authorList>
            <person name="Padamsee M."/>
            <person name="Kumar T.K.A."/>
            <person name="Riley R."/>
            <person name="Binder M."/>
            <person name="Boyd A."/>
            <person name="Calvo A.M."/>
            <person name="Furukawa K."/>
            <person name="Hesse C."/>
            <person name="Hohmann S."/>
            <person name="James T.Y."/>
            <person name="LaButti K."/>
            <person name="Lapidus A."/>
            <person name="Lindquist E."/>
            <person name="Lucas S."/>
            <person name="Miller K."/>
            <person name="Shantappa S."/>
            <person name="Grigoriev I.V."/>
            <person name="Hibbett D.S."/>
            <person name="McLaughlin D.J."/>
            <person name="Spatafora J.W."/>
            <person name="Aime M.C."/>
        </authorList>
    </citation>
    <scope>NUCLEOTIDE SEQUENCE [LARGE SCALE GENOMIC DNA]</scope>
    <source>
        <strain evidence="8">ATCC MYA-4683 / CBS 633.66</strain>
    </source>
</reference>
<dbReference type="Gene3D" id="3.10.110.10">
    <property type="entry name" value="Ubiquitin Conjugating Enzyme"/>
    <property type="match status" value="1"/>
</dbReference>
<evidence type="ECO:0000256" key="2">
    <source>
        <dbReference type="ARBA" id="ARBA00022679"/>
    </source>
</evidence>
<dbReference type="GeneID" id="18473055"/>
<organism evidence="7 8">
    <name type="scientific">Wallemia mellicola (strain ATCC MYA-4683 / CBS 633.66)</name>
    <name type="common">Wallemia sebi (CBS 633.66)</name>
    <dbReference type="NCBI Taxonomy" id="671144"/>
    <lineage>
        <taxon>Eukaryota</taxon>
        <taxon>Fungi</taxon>
        <taxon>Dikarya</taxon>
        <taxon>Basidiomycota</taxon>
        <taxon>Wallemiomycotina</taxon>
        <taxon>Wallemiomycetes</taxon>
        <taxon>Wallemiales</taxon>
        <taxon>Wallemiaceae</taxon>
        <taxon>Wallemia</taxon>
    </lineage>
</organism>
<dbReference type="GO" id="GO:0061631">
    <property type="term" value="F:ubiquitin conjugating enzyme activity"/>
    <property type="evidence" value="ECO:0007669"/>
    <property type="project" value="UniProtKB-EC"/>
</dbReference>
<dbReference type="RefSeq" id="XP_006960487.1">
    <property type="nucleotide sequence ID" value="XM_006960425.1"/>
</dbReference>
<feature type="domain" description="UBC core" evidence="6">
    <location>
        <begin position="3"/>
        <end position="151"/>
    </location>
</feature>
<dbReference type="PROSITE" id="PS50127">
    <property type="entry name" value="UBC_2"/>
    <property type="match status" value="1"/>
</dbReference>
<gene>
    <name evidence="7" type="ORF">WALSEDRAFT_58715</name>
</gene>
<keyword evidence="3" id="KW-0547">Nucleotide-binding</keyword>
<dbReference type="EC" id="2.3.2.23" evidence="1"/>
<accession>I4Y663</accession>
<evidence type="ECO:0000313" key="8">
    <source>
        <dbReference type="Proteomes" id="UP000005242"/>
    </source>
</evidence>
<dbReference type="STRING" id="671144.I4Y663"/>
<evidence type="ECO:0000313" key="7">
    <source>
        <dbReference type="EMBL" id="EIM19455.1"/>
    </source>
</evidence>
<dbReference type="OMA" id="ADLHTWH"/>
<dbReference type="PANTHER" id="PTHR24067">
    <property type="entry name" value="UBIQUITIN-CONJUGATING ENZYME E2"/>
    <property type="match status" value="1"/>
</dbReference>
<name>I4Y663_WALMC</name>
<dbReference type="OrthoDB" id="9978460at2759"/>